<dbReference type="EMBL" id="JAPDOD010000043">
    <property type="protein sequence ID" value="MDA0165222.1"/>
    <property type="molecule type" value="Genomic_DNA"/>
</dbReference>
<dbReference type="GO" id="GO:0016787">
    <property type="term" value="F:hydrolase activity"/>
    <property type="evidence" value="ECO:0007669"/>
    <property type="project" value="UniProtKB-KW"/>
</dbReference>
<dbReference type="RefSeq" id="WP_270044479.1">
    <property type="nucleotide sequence ID" value="NZ_JAPDOD010000043.1"/>
</dbReference>
<dbReference type="AlphaFoldDB" id="A0A9X3MZ68"/>
<dbReference type="SUPFAM" id="SSF53474">
    <property type="entry name" value="alpha/beta-Hydrolases"/>
    <property type="match status" value="1"/>
</dbReference>
<evidence type="ECO:0000259" key="1">
    <source>
        <dbReference type="Pfam" id="PF00561"/>
    </source>
</evidence>
<dbReference type="InterPro" id="IPR029058">
    <property type="entry name" value="AB_hydrolase_fold"/>
</dbReference>
<accession>A0A9X3MZ68</accession>
<dbReference type="Gene3D" id="3.40.50.1820">
    <property type="entry name" value="alpha/beta hydrolase"/>
    <property type="match status" value="1"/>
</dbReference>
<gene>
    <name evidence="2" type="ORF">OM076_33450</name>
</gene>
<sequence length="660" mass="68127">MTGRGAVLGCVVGVLVWGAADVAVAAPVAVFGKCGPTAAPNARCGTVAVPLDRANPASATIPIAFQLTPHSDPGPAVSTIVISNGGPGVSNVLSDPIWGDRLAGALKTHDLIAIDHRGIGASAAIDCLGLQHVQGNQLDAARTCGTSLGAASDRYGSGDVADDIDDVRAGLGIDKIDYYGVSYGGVDVRAYAYRHADHLRSAILDSPDFSTDDAFFRTLPGAMAKIAVRVCRRSPACSAGEQQPDVALRQLIARVFAKPVVGTGYDASGRAHVLKVDEKAVLGILYDNYFADPAFLNQGEIFAAARALQKGDKTPLLRLAAESNAPTDFGDADGAQSVGADYAVFCSDSVFPWDKAAPEATRRAQYAAAAKAVPPTATAPFSVAAWTGFIASQPVLLIPGADACTSWPAPTRLEPPFPPGQPFPASVPALLFGGGLDYLDVAAEKTLLPLFPASTPFVTVANGGHVTTLWSRCAAGIAVRFLNTLQPGDTSCAGDTQGATGNPFGGAGGELQVQGVGSFPLRAAGALPAKRDKTARDESNALSRRVAAVAWAAAEDAVYQLPRVSGTTGRALRGGTFKVRRGRTKVTLTYRRARFSADVEVSGTATFDPATSRLTGRLHVTGPLAGTLDVRATLWDPDKPSATVRGVLGGDRVALLAPAR</sequence>
<dbReference type="Proteomes" id="UP001149140">
    <property type="component" value="Unassembled WGS sequence"/>
</dbReference>
<protein>
    <submittedName>
        <fullName evidence="2">Alpha/beta hydrolase</fullName>
    </submittedName>
</protein>
<feature type="domain" description="AB hydrolase-1" evidence="1">
    <location>
        <begin position="79"/>
        <end position="219"/>
    </location>
</feature>
<keyword evidence="3" id="KW-1185">Reference proteome</keyword>
<dbReference type="Pfam" id="PF00561">
    <property type="entry name" value="Abhydrolase_1"/>
    <property type="match status" value="1"/>
</dbReference>
<proteinExistence type="predicted"/>
<reference evidence="2" key="1">
    <citation type="submission" date="2022-10" db="EMBL/GenBank/DDBJ databases">
        <title>The WGS of Solirubrobacter ginsenosidimutans DSM 21036.</title>
        <authorList>
            <person name="Jiang Z."/>
        </authorList>
    </citation>
    <scope>NUCLEOTIDE SEQUENCE</scope>
    <source>
        <strain evidence="2">DSM 21036</strain>
    </source>
</reference>
<dbReference type="InterPro" id="IPR000073">
    <property type="entry name" value="AB_hydrolase_1"/>
</dbReference>
<evidence type="ECO:0000313" key="2">
    <source>
        <dbReference type="EMBL" id="MDA0165222.1"/>
    </source>
</evidence>
<keyword evidence="2" id="KW-0378">Hydrolase</keyword>
<name>A0A9X3MZ68_9ACTN</name>
<organism evidence="2 3">
    <name type="scientific">Solirubrobacter ginsenosidimutans</name>
    <dbReference type="NCBI Taxonomy" id="490573"/>
    <lineage>
        <taxon>Bacteria</taxon>
        <taxon>Bacillati</taxon>
        <taxon>Actinomycetota</taxon>
        <taxon>Thermoleophilia</taxon>
        <taxon>Solirubrobacterales</taxon>
        <taxon>Solirubrobacteraceae</taxon>
        <taxon>Solirubrobacter</taxon>
    </lineage>
</organism>
<evidence type="ECO:0000313" key="3">
    <source>
        <dbReference type="Proteomes" id="UP001149140"/>
    </source>
</evidence>
<comment type="caution">
    <text evidence="2">The sequence shown here is derived from an EMBL/GenBank/DDBJ whole genome shotgun (WGS) entry which is preliminary data.</text>
</comment>